<name>A0A423H5N2_9PSED</name>
<evidence type="ECO:0000313" key="1">
    <source>
        <dbReference type="EMBL" id="RON08508.1"/>
    </source>
</evidence>
<gene>
    <name evidence="1" type="ORF">BK659_14050</name>
</gene>
<accession>A0A423H5N2</accession>
<dbReference type="Proteomes" id="UP000286071">
    <property type="component" value="Unassembled WGS sequence"/>
</dbReference>
<dbReference type="EMBL" id="MOBJ01000009">
    <property type="protein sequence ID" value="RON08508.1"/>
    <property type="molecule type" value="Genomic_DNA"/>
</dbReference>
<proteinExistence type="predicted"/>
<protein>
    <submittedName>
        <fullName evidence="1">Uncharacterized protein</fullName>
    </submittedName>
</protein>
<dbReference type="AlphaFoldDB" id="A0A423H5N2"/>
<dbReference type="OrthoDB" id="7028793at2"/>
<organism evidence="1 2">
    <name type="scientific">Pseudomonas brassicacearum</name>
    <dbReference type="NCBI Taxonomy" id="930166"/>
    <lineage>
        <taxon>Bacteria</taxon>
        <taxon>Pseudomonadati</taxon>
        <taxon>Pseudomonadota</taxon>
        <taxon>Gammaproteobacteria</taxon>
        <taxon>Pseudomonadales</taxon>
        <taxon>Pseudomonadaceae</taxon>
        <taxon>Pseudomonas</taxon>
    </lineage>
</organism>
<dbReference type="RefSeq" id="WP_123425744.1">
    <property type="nucleotide sequence ID" value="NZ_MOBJ01000009.1"/>
</dbReference>
<sequence>MPINLDIVIDTAEYEVDMKSGLDTMQGISDATRIIGETLLLGKVPERITAKSSVRTTLKKTFKGSYGLTFRLDVLDEEPRKELKRIGNSTFTELMAYFMKEALYIETPDPSEKAQKILDKLDDHAENLIKQLRLSVMKNVHEVAVKFDYDISVQYRKSFEERITLAKFTKDTVHAVQATKTDERLVLMASIRRFNTNTGNGRLQLEGEDDTVAFGFRVNYRDVDFAMKKKFSKNLDKNNGVEVERWEYLELIANPIRLLDKRVVKYLVVGFVDV</sequence>
<reference evidence="1 2" key="1">
    <citation type="submission" date="2016-10" db="EMBL/GenBank/DDBJ databases">
        <title>Comparative genome analysis of multiple Pseudomonas spp. focuses on biocontrol and plant growth promoting traits.</title>
        <authorList>
            <person name="Tao X.-Y."/>
            <person name="Taylor C.G."/>
        </authorList>
    </citation>
    <scope>NUCLEOTIDE SEQUENCE [LARGE SCALE GENOMIC DNA]</scope>
    <source>
        <strain evidence="1 2">48H11</strain>
    </source>
</reference>
<comment type="caution">
    <text evidence="1">The sequence shown here is derived from an EMBL/GenBank/DDBJ whole genome shotgun (WGS) entry which is preliminary data.</text>
</comment>
<evidence type="ECO:0000313" key="2">
    <source>
        <dbReference type="Proteomes" id="UP000286071"/>
    </source>
</evidence>